<evidence type="ECO:0000313" key="1">
    <source>
        <dbReference type="EMBL" id="KKK70889.1"/>
    </source>
</evidence>
<dbReference type="EMBL" id="LAZR01057978">
    <property type="protein sequence ID" value="KKK70889.1"/>
    <property type="molecule type" value="Genomic_DNA"/>
</dbReference>
<feature type="non-terminal residue" evidence="1">
    <location>
        <position position="51"/>
    </location>
</feature>
<organism evidence="1">
    <name type="scientific">marine sediment metagenome</name>
    <dbReference type="NCBI Taxonomy" id="412755"/>
    <lineage>
        <taxon>unclassified sequences</taxon>
        <taxon>metagenomes</taxon>
        <taxon>ecological metagenomes</taxon>
    </lineage>
</organism>
<protein>
    <submittedName>
        <fullName evidence="1">Uncharacterized protein</fullName>
    </submittedName>
</protein>
<sequence>MYNGEEKRSQANAALRILINVQQQTHSCVKSLTKDVSRNSALTIANGVKLD</sequence>
<proteinExistence type="predicted"/>
<dbReference type="AlphaFoldDB" id="A0A0F8ZWU1"/>
<name>A0A0F8ZWU1_9ZZZZ</name>
<gene>
    <name evidence="1" type="ORF">LCGC14_2919410</name>
</gene>
<reference evidence="1" key="1">
    <citation type="journal article" date="2015" name="Nature">
        <title>Complex archaea that bridge the gap between prokaryotes and eukaryotes.</title>
        <authorList>
            <person name="Spang A."/>
            <person name="Saw J.H."/>
            <person name="Jorgensen S.L."/>
            <person name="Zaremba-Niedzwiedzka K."/>
            <person name="Martijn J."/>
            <person name="Lind A.E."/>
            <person name="van Eijk R."/>
            <person name="Schleper C."/>
            <person name="Guy L."/>
            <person name="Ettema T.J."/>
        </authorList>
    </citation>
    <scope>NUCLEOTIDE SEQUENCE</scope>
</reference>
<comment type="caution">
    <text evidence="1">The sequence shown here is derived from an EMBL/GenBank/DDBJ whole genome shotgun (WGS) entry which is preliminary data.</text>
</comment>
<accession>A0A0F8ZWU1</accession>